<keyword evidence="9 10" id="KW-0739">Sodium transport</keyword>
<evidence type="ECO:0000256" key="3">
    <source>
        <dbReference type="ARBA" id="ARBA00022475"/>
    </source>
</evidence>
<evidence type="ECO:0000313" key="13">
    <source>
        <dbReference type="Proteomes" id="UP000183180"/>
    </source>
</evidence>
<keyword evidence="4 10" id="KW-0812">Transmembrane</keyword>
<protein>
    <submittedName>
        <fullName evidence="12">Sodium/proton antiporter, CPA1 family</fullName>
    </submittedName>
</protein>
<evidence type="ECO:0000256" key="7">
    <source>
        <dbReference type="ARBA" id="ARBA00023065"/>
    </source>
</evidence>
<dbReference type="GO" id="GO:0005886">
    <property type="term" value="C:plasma membrane"/>
    <property type="evidence" value="ECO:0007669"/>
    <property type="project" value="UniProtKB-SubCell"/>
</dbReference>
<sequence>MGASLLLVAVVAVGIAALCRRYGLSSPLVLVTVGLAAGWIPNLPAPELDPELVLFLILPPLLYSAAQESSYQAIRANWRAIGMLAVGLPLATTLVVGIVAHLTVPNLPLSAALVLGAVVAPPDAVSAQAIGRRLGLPRRVMTLLGGESLLNDATALTAFRIALGAAVGLTTSLGQGLLTFAIAAIGGLVVGLVFGMAVSWVRVWLTDPPMETAIGILVPFGTYFVAEQLHCSGVIAVVTAGLFLGQRSVRLGYATRLQDEAVRKSIDVILEAFVFFLIGLQMPFIIEGVEGESWVQVGIDAAAVLTATILIRFIWVYPAAYLPRLFVRRIREHEPLPPPSSVFIVSWAGMRGVVSLAAAFGIPLMTEAHEPFPARAEILFLTFVVVVGTLLIQGTTLPWVVRTLGVTGDDRAQDRLAYAAAQDRASREAEHRLDEIAADLADDDPRRMQVVLMRKWITSQRNVAWEELGRGPEAIGESPTAAGSRIRTELLHLQRAVFIEERDAGRIDDEVLRIALRRLDFAEGQGDRDV</sequence>
<reference evidence="12 13" key="1">
    <citation type="submission" date="2016-10" db="EMBL/GenBank/DDBJ databases">
        <authorList>
            <person name="de Groot N.N."/>
        </authorList>
    </citation>
    <scope>NUCLEOTIDE SEQUENCE [LARGE SCALE GENOMIC DNA]</scope>
    <source>
        <strain evidence="12 13">DSM 44215</strain>
    </source>
</reference>
<keyword evidence="2 10" id="KW-0813">Transport</keyword>
<dbReference type="InterPro" id="IPR018422">
    <property type="entry name" value="Cation/H_exchanger_CPA1"/>
</dbReference>
<dbReference type="PANTHER" id="PTHR10110:SF86">
    <property type="entry name" value="SODIUM_HYDROGEN EXCHANGER 7"/>
    <property type="match status" value="1"/>
</dbReference>
<evidence type="ECO:0000256" key="4">
    <source>
        <dbReference type="ARBA" id="ARBA00022692"/>
    </source>
</evidence>
<dbReference type="EMBL" id="FNLM01000036">
    <property type="protein sequence ID" value="SDU81137.1"/>
    <property type="molecule type" value="Genomic_DNA"/>
</dbReference>
<dbReference type="Pfam" id="PF00999">
    <property type="entry name" value="Na_H_Exchanger"/>
    <property type="match status" value="1"/>
</dbReference>
<dbReference type="AlphaFoldDB" id="A0A1H2LJD6"/>
<dbReference type="OrthoDB" id="57886at2"/>
<comment type="subcellular location">
    <subcellularLocation>
        <location evidence="1 10">Cell membrane</location>
        <topology evidence="1 10">Multi-pass membrane protein</topology>
    </subcellularLocation>
</comment>
<dbReference type="GO" id="GO:0015385">
    <property type="term" value="F:sodium:proton antiporter activity"/>
    <property type="evidence" value="ECO:0007669"/>
    <property type="project" value="InterPro"/>
</dbReference>
<evidence type="ECO:0000256" key="6">
    <source>
        <dbReference type="ARBA" id="ARBA00023053"/>
    </source>
</evidence>
<keyword evidence="7 10" id="KW-0406">Ion transport</keyword>
<proteinExistence type="inferred from homology"/>
<feature type="transmembrane region" description="Helical" evidence="10">
    <location>
        <begin position="298"/>
        <end position="322"/>
    </location>
</feature>
<feature type="transmembrane region" description="Helical" evidence="10">
    <location>
        <begin position="81"/>
        <end position="103"/>
    </location>
</feature>
<keyword evidence="6 10" id="KW-0915">Sodium</keyword>
<feature type="transmembrane region" description="Helical" evidence="10">
    <location>
        <begin position="266"/>
        <end position="286"/>
    </location>
</feature>
<evidence type="ECO:0000256" key="1">
    <source>
        <dbReference type="ARBA" id="ARBA00004651"/>
    </source>
</evidence>
<evidence type="ECO:0000313" key="12">
    <source>
        <dbReference type="EMBL" id="SDU81137.1"/>
    </source>
</evidence>
<dbReference type="RefSeq" id="WP_074853884.1">
    <property type="nucleotide sequence ID" value="NZ_FNLM01000036.1"/>
</dbReference>
<comment type="similarity">
    <text evidence="10">Belongs to the monovalent cation:proton antiporter 1 (CPA1) transporter (TC 2.A.36) family.</text>
</comment>
<feature type="transmembrane region" description="Helical" evidence="10">
    <location>
        <begin position="342"/>
        <end position="366"/>
    </location>
</feature>
<feature type="transmembrane region" description="Helical" evidence="10">
    <location>
        <begin position="220"/>
        <end position="245"/>
    </location>
</feature>
<gene>
    <name evidence="12" type="ORF">SAMN04488548_136480</name>
</gene>
<dbReference type="Proteomes" id="UP000183180">
    <property type="component" value="Unassembled WGS sequence"/>
</dbReference>
<evidence type="ECO:0000256" key="5">
    <source>
        <dbReference type="ARBA" id="ARBA00022989"/>
    </source>
</evidence>
<dbReference type="InterPro" id="IPR006153">
    <property type="entry name" value="Cation/H_exchanger_TM"/>
</dbReference>
<name>A0A1H2LJD6_9ACTN</name>
<evidence type="ECO:0000256" key="9">
    <source>
        <dbReference type="ARBA" id="ARBA00023201"/>
    </source>
</evidence>
<organism evidence="12 13">
    <name type="scientific">Gordonia westfalica</name>
    <dbReference type="NCBI Taxonomy" id="158898"/>
    <lineage>
        <taxon>Bacteria</taxon>
        <taxon>Bacillati</taxon>
        <taxon>Actinomycetota</taxon>
        <taxon>Actinomycetes</taxon>
        <taxon>Mycobacteriales</taxon>
        <taxon>Gordoniaceae</taxon>
        <taxon>Gordonia</taxon>
    </lineage>
</organism>
<dbReference type="STRING" id="158898.SAMN04488548_136480"/>
<keyword evidence="5 10" id="KW-1133">Transmembrane helix</keyword>
<dbReference type="InterPro" id="IPR004705">
    <property type="entry name" value="Cation/H_exchanger_CPA1_bac"/>
</dbReference>
<feature type="transmembrane region" description="Helical" evidence="10">
    <location>
        <begin position="378"/>
        <end position="401"/>
    </location>
</feature>
<dbReference type="GO" id="GO:0098719">
    <property type="term" value="P:sodium ion import across plasma membrane"/>
    <property type="evidence" value="ECO:0007669"/>
    <property type="project" value="TreeGrafter"/>
</dbReference>
<feature type="transmembrane region" description="Helical" evidence="10">
    <location>
        <begin position="177"/>
        <end position="200"/>
    </location>
</feature>
<dbReference type="GO" id="GO:0051453">
    <property type="term" value="P:regulation of intracellular pH"/>
    <property type="evidence" value="ECO:0007669"/>
    <property type="project" value="TreeGrafter"/>
</dbReference>
<dbReference type="PANTHER" id="PTHR10110">
    <property type="entry name" value="SODIUM/HYDROGEN EXCHANGER"/>
    <property type="match status" value="1"/>
</dbReference>
<evidence type="ECO:0000256" key="10">
    <source>
        <dbReference type="RuleBase" id="RU366002"/>
    </source>
</evidence>
<keyword evidence="10" id="KW-0050">Antiport</keyword>
<dbReference type="GO" id="GO:0015386">
    <property type="term" value="F:potassium:proton antiporter activity"/>
    <property type="evidence" value="ECO:0007669"/>
    <property type="project" value="TreeGrafter"/>
</dbReference>
<accession>A0A1H2LJD6</accession>
<keyword evidence="8 10" id="KW-0472">Membrane</keyword>
<comment type="function">
    <text evidence="10">Na(+)/H(+) antiporter that extrudes sodium in exchange for external protons.</text>
</comment>
<comment type="caution">
    <text evidence="10">Lacks conserved residue(s) required for the propagation of feature annotation.</text>
</comment>
<evidence type="ECO:0000256" key="2">
    <source>
        <dbReference type="ARBA" id="ARBA00022448"/>
    </source>
</evidence>
<keyword evidence="3 10" id="KW-1003">Cell membrane</keyword>
<evidence type="ECO:0000256" key="8">
    <source>
        <dbReference type="ARBA" id="ARBA00023136"/>
    </source>
</evidence>
<evidence type="ECO:0000259" key="11">
    <source>
        <dbReference type="Pfam" id="PF00999"/>
    </source>
</evidence>
<feature type="domain" description="Cation/H+ exchanger transmembrane" evidence="11">
    <location>
        <begin position="10"/>
        <end position="402"/>
    </location>
</feature>
<dbReference type="Gene3D" id="6.10.140.1330">
    <property type="match status" value="1"/>
</dbReference>
<dbReference type="NCBIfam" id="TIGR00831">
    <property type="entry name" value="a_cpa1"/>
    <property type="match status" value="1"/>
</dbReference>